<keyword evidence="2" id="KW-1133">Transmembrane helix</keyword>
<dbReference type="PANTHER" id="PTHR34512:SF30">
    <property type="entry name" value="OUTER MEMBRANE PROTEIN ASSEMBLY FACTOR BAMB"/>
    <property type="match status" value="1"/>
</dbReference>
<feature type="domain" description="Pyrrolo-quinoline quinone repeat" evidence="3">
    <location>
        <begin position="881"/>
        <end position="972"/>
    </location>
</feature>
<feature type="transmembrane region" description="Helical" evidence="2">
    <location>
        <begin position="521"/>
        <end position="539"/>
    </location>
</feature>
<keyword evidence="2" id="KW-0472">Membrane</keyword>
<feature type="domain" description="Pyrrolo-quinoline quinone repeat" evidence="3">
    <location>
        <begin position="983"/>
        <end position="1173"/>
    </location>
</feature>
<feature type="transmembrane region" description="Helical" evidence="2">
    <location>
        <begin position="419"/>
        <end position="436"/>
    </location>
</feature>
<dbReference type="SUPFAM" id="SSF50998">
    <property type="entry name" value="Quinoprotein alcohol dehydrogenase-like"/>
    <property type="match status" value="1"/>
</dbReference>
<feature type="compositionally biased region" description="Low complexity" evidence="1">
    <location>
        <begin position="780"/>
        <end position="803"/>
    </location>
</feature>
<dbReference type="InterPro" id="IPR011047">
    <property type="entry name" value="Quinoprotein_ADH-like_sf"/>
</dbReference>
<organism evidence="4 5">
    <name type="scientific">Haloplanus rubicundus</name>
    <dbReference type="NCBI Taxonomy" id="1547898"/>
    <lineage>
        <taxon>Archaea</taxon>
        <taxon>Methanobacteriati</taxon>
        <taxon>Methanobacteriota</taxon>
        <taxon>Stenosarchaea group</taxon>
        <taxon>Halobacteria</taxon>
        <taxon>Halobacteriales</taxon>
        <taxon>Haloferacaceae</taxon>
        <taxon>Haloplanus</taxon>
    </lineage>
</organism>
<evidence type="ECO:0000256" key="2">
    <source>
        <dbReference type="SAM" id="Phobius"/>
    </source>
</evidence>
<protein>
    <recommendedName>
        <fullName evidence="3">Pyrrolo-quinoline quinone repeat domain-containing protein</fullName>
    </recommendedName>
</protein>
<evidence type="ECO:0000313" key="5">
    <source>
        <dbReference type="Proteomes" id="UP000252985"/>
    </source>
</evidence>
<feature type="transmembrane region" description="Helical" evidence="2">
    <location>
        <begin position="311"/>
        <end position="333"/>
    </location>
</feature>
<evidence type="ECO:0000313" key="4">
    <source>
        <dbReference type="EMBL" id="AXG08370.1"/>
    </source>
</evidence>
<keyword evidence="2" id="KW-0812">Transmembrane</keyword>
<dbReference type="SMART" id="SM00564">
    <property type="entry name" value="PQQ"/>
    <property type="match status" value="4"/>
</dbReference>
<dbReference type="Pfam" id="PF13360">
    <property type="entry name" value="PQQ_2"/>
    <property type="match status" value="2"/>
</dbReference>
<feature type="region of interest" description="Disordered" evidence="1">
    <location>
        <begin position="342"/>
        <end position="364"/>
    </location>
</feature>
<dbReference type="Proteomes" id="UP000252985">
    <property type="component" value="Plasmid pCBA1112-01"/>
</dbReference>
<gene>
    <name evidence="4" type="ORF">DU484_00045</name>
</gene>
<dbReference type="EMBL" id="CP031147">
    <property type="protein sequence ID" value="AXG08370.1"/>
    <property type="molecule type" value="Genomic_DNA"/>
</dbReference>
<feature type="transmembrane region" description="Helical" evidence="2">
    <location>
        <begin position="610"/>
        <end position="630"/>
    </location>
</feature>
<proteinExistence type="predicted"/>
<dbReference type="Gene3D" id="2.130.10.10">
    <property type="entry name" value="YVTN repeat-like/Quinoprotein amine dehydrogenase"/>
    <property type="match status" value="2"/>
</dbReference>
<dbReference type="GeneID" id="37285321"/>
<accession>A0A345E848</accession>
<feature type="transmembrane region" description="Helical" evidence="2">
    <location>
        <begin position="456"/>
        <end position="477"/>
    </location>
</feature>
<reference evidence="4 5" key="1">
    <citation type="submission" date="2018-07" db="EMBL/GenBank/DDBJ databases">
        <title>Genome sequences of Haloplanus sp. CBA1112.</title>
        <authorList>
            <person name="Kim Y.B."/>
            <person name="Roh S.W."/>
        </authorList>
    </citation>
    <scope>NUCLEOTIDE SEQUENCE [LARGE SCALE GENOMIC DNA]</scope>
    <source>
        <strain evidence="4 5">CBA1112</strain>
        <plasmid evidence="5">pcba1112-01</plasmid>
    </source>
</reference>
<feature type="transmembrane region" description="Helical" evidence="2">
    <location>
        <begin position="252"/>
        <end position="274"/>
    </location>
</feature>
<sequence length="1184" mass="126804">MSGFQAYTEKGDALLKSGGVGDADTIRSLHENGVKLFYEPGQGRFRCYAQVRISTAPEQIIFEYLDDEGDVFDSFLADAEDALEDTTWRIQWDDSPEYEALHEGEAEGTVAVEPPSPGTSLDELVTTLRRKDKAVDFVATTRKEAGRLFRYLRDELDDEYSIAISSYGRNARAVADADIVIRPGGSHTGLTEATLERFDAERIDELETEMVNATNQLRDESPEPVDALREADIDDAVGVVFRPASWTPLVELFAKTTGVSALLVGIVVLAYFHLDDASELLTRELEIVVPTWLPMRGTLGMVVPTGTPFPAWYIVASAVAVVVVVAALATLAWRTLRPAVGSVGGSGEDDAEGDDDTESELSGGAGAVGKLQEALRDIADVAGRERNEMDGRDRARAVLKDAFDEVWIISKPADVGYRYGPVALGLAATAALYYLSSPVAVVVGVVEQYWLVVLEVLLWATLLGGVVLAVTVVRAAASPVRRIAHRLVDETGAVADRLEETVSARSASTPQESDVGSKLRGVVLLVALVAAGVAGAVMLGTDIPVPTRPGILQGISVWLILAGGLGLVAVLVWRAVDARPRFADWRKKVTDFRGGKNTSVKPGKTGFGTVGLRLIAAGAVVLVFGTFFVWRRGFPSLGVVPSSIGIPEVTSTRMALVGGGAVAVVAVVAVVLTRNKDVVGWAMGSEKSTVSKDEIATLRSELRNENFDEIYESQIVTPDAGTLISALEENPGRTDIAKFIRDCKESDGPIFPALERDGEEWRHVERALSNESNGGGAVAGGTPAASGGDQETGGSDDAGTTAKDGTDRGDVGSESSSSGLDGIEGSRNLLSLSQFRCNAANTGYVDGKTEGTVEGKWTFRISGTPLSPVVIDDTVYIVSENGRIVALDAENGEEVWDDPTHIEDIRTEPTTDGDRLYFGTDDAVCAFNVTSKEVAWSKEIDGEISTPTVWEGRVFVGSTEGELWSFESESGDYRVYDGLETVTTKPAVHSGTVYVAGNQLVEARGMPIDEEWGWTTNVGEDIVAPVSVTEDAVFVVTERAEEGRLVGLNPEDNGKQFAQKDLQGTSPVAPTVVADRVFVGVRTGIFGYMFDPEEMKLERTLSASGADDSEGLELKTPFVTDEGCVYVPFKWEVHAYDSDSLEACWNREIGKTGPKNSIATQPAHAGDKLVVVGNFGTIETWTID</sequence>
<dbReference type="KEGG" id="haq:DU484_00045"/>
<dbReference type="InterPro" id="IPR015943">
    <property type="entry name" value="WD40/YVTN_repeat-like_dom_sf"/>
</dbReference>
<feature type="transmembrane region" description="Helical" evidence="2">
    <location>
        <begin position="650"/>
        <end position="673"/>
    </location>
</feature>
<dbReference type="InterPro" id="IPR018391">
    <property type="entry name" value="PQQ_b-propeller_rpt"/>
</dbReference>
<dbReference type="PANTHER" id="PTHR34512">
    <property type="entry name" value="CELL SURFACE PROTEIN"/>
    <property type="match status" value="1"/>
</dbReference>
<feature type="compositionally biased region" description="Acidic residues" evidence="1">
    <location>
        <begin position="347"/>
        <end position="359"/>
    </location>
</feature>
<evidence type="ECO:0000259" key="3">
    <source>
        <dbReference type="Pfam" id="PF13360"/>
    </source>
</evidence>
<evidence type="ECO:0000256" key="1">
    <source>
        <dbReference type="SAM" id="MobiDB-lite"/>
    </source>
</evidence>
<feature type="region of interest" description="Disordered" evidence="1">
    <location>
        <begin position="768"/>
        <end position="822"/>
    </location>
</feature>
<dbReference type="InterPro" id="IPR002372">
    <property type="entry name" value="PQQ_rpt_dom"/>
</dbReference>
<feature type="transmembrane region" description="Helical" evidence="2">
    <location>
        <begin position="551"/>
        <end position="576"/>
    </location>
</feature>
<dbReference type="RefSeq" id="WP_114604694.1">
    <property type="nucleotide sequence ID" value="NZ_CP031147.1"/>
</dbReference>
<keyword evidence="4" id="KW-0614">Plasmid</keyword>
<geneLocation type="plasmid" evidence="5">
    <name>pcba1112-01</name>
</geneLocation>
<dbReference type="AlphaFoldDB" id="A0A345E848"/>
<name>A0A345E848_9EURY</name>